<feature type="chain" id="PRO_5003188231" description="EamA domain-containing protein" evidence="7">
    <location>
        <begin position="22"/>
        <end position="288"/>
    </location>
</feature>
<reference key="1">
    <citation type="submission" date="2010-11" db="EMBL/GenBank/DDBJ databases">
        <title>The complete genome of Leadbetterella byssophila DSM 17132.</title>
        <authorList>
            <consortium name="US DOE Joint Genome Institute (JGI-PGF)"/>
            <person name="Lucas S."/>
            <person name="Copeland A."/>
            <person name="Lapidus A."/>
            <person name="Glavina del Rio T."/>
            <person name="Dalin E."/>
            <person name="Tice H."/>
            <person name="Bruce D."/>
            <person name="Goodwin L."/>
            <person name="Pitluck S."/>
            <person name="Kyrpides N."/>
            <person name="Mavromatis K."/>
            <person name="Ivanova N."/>
            <person name="Teshima H."/>
            <person name="Brettin T."/>
            <person name="Detter J.C."/>
            <person name="Han C."/>
            <person name="Tapia R."/>
            <person name="Land M."/>
            <person name="Hauser L."/>
            <person name="Markowitz V."/>
            <person name="Cheng J.-F."/>
            <person name="Hugenholtz P."/>
            <person name="Woyke T."/>
            <person name="Wu D."/>
            <person name="Tindall B."/>
            <person name="Pomrenke H.G."/>
            <person name="Brambilla E."/>
            <person name="Klenk H.-P."/>
            <person name="Eisen J.A."/>
        </authorList>
    </citation>
    <scope>NUCLEOTIDE SEQUENCE [LARGE SCALE GENOMIC DNA]</scope>
    <source>
        <strain>DSM 17132</strain>
    </source>
</reference>
<dbReference type="KEGG" id="lby:Lbys_0459"/>
<dbReference type="eggNOG" id="COG0697">
    <property type="taxonomic scope" value="Bacteria"/>
</dbReference>
<feature type="transmembrane region" description="Helical" evidence="6">
    <location>
        <begin position="266"/>
        <end position="283"/>
    </location>
</feature>
<feature type="domain" description="EamA" evidence="8">
    <location>
        <begin position="7"/>
        <end position="135"/>
    </location>
</feature>
<dbReference type="AlphaFoldDB" id="E4RWR5"/>
<evidence type="ECO:0000256" key="2">
    <source>
        <dbReference type="ARBA" id="ARBA00007362"/>
    </source>
</evidence>
<dbReference type="OrthoDB" id="1098926at2"/>
<dbReference type="SUPFAM" id="SSF103481">
    <property type="entry name" value="Multidrug resistance efflux transporter EmrE"/>
    <property type="match status" value="2"/>
</dbReference>
<dbReference type="PANTHER" id="PTHR32322">
    <property type="entry name" value="INNER MEMBRANE TRANSPORTER"/>
    <property type="match status" value="1"/>
</dbReference>
<dbReference type="STRING" id="649349.Lbys_0459"/>
<feature type="transmembrane region" description="Helical" evidence="6">
    <location>
        <begin position="241"/>
        <end position="260"/>
    </location>
</feature>
<feature type="transmembrane region" description="Helical" evidence="6">
    <location>
        <begin position="33"/>
        <end position="53"/>
    </location>
</feature>
<gene>
    <name evidence="9" type="ordered locus">Lbys_0459</name>
</gene>
<evidence type="ECO:0000256" key="1">
    <source>
        <dbReference type="ARBA" id="ARBA00004141"/>
    </source>
</evidence>
<dbReference type="HOGENOM" id="CLU_033863_5_0_10"/>
<feature type="transmembrane region" description="Helical" evidence="6">
    <location>
        <begin position="211"/>
        <end position="234"/>
    </location>
</feature>
<dbReference type="InterPro" id="IPR050638">
    <property type="entry name" value="AA-Vitamin_Transporters"/>
</dbReference>
<feature type="transmembrane region" description="Helical" evidence="6">
    <location>
        <begin position="65"/>
        <end position="87"/>
    </location>
</feature>
<feature type="domain" description="EamA" evidence="8">
    <location>
        <begin position="149"/>
        <end position="281"/>
    </location>
</feature>
<feature type="signal peptide" evidence="7">
    <location>
        <begin position="1"/>
        <end position="21"/>
    </location>
</feature>
<name>E4RWR5_LEAB4</name>
<dbReference type="GO" id="GO:0016020">
    <property type="term" value="C:membrane"/>
    <property type="evidence" value="ECO:0007669"/>
    <property type="project" value="UniProtKB-SubCell"/>
</dbReference>
<feature type="transmembrane region" description="Helical" evidence="6">
    <location>
        <begin position="147"/>
        <end position="168"/>
    </location>
</feature>
<accession>E4RWR5</accession>
<sequence>MNYRFFLLGILFAALWASASAAAKIALPYIEPLAMFQVRFFLAGVLLIAYSLIITKDRFPKGKEWVQLIIFGGLNTTLYLSLFVLSLREISAGIGSLATSTNTLIISALSTVFLGQSLKSKQWMALLLGFAGVGLACYPLWENHQATPRGLFLIFLSMLSYSVGTLYYSKIKWNLSRITINGWQVFLGGVLMFPLTWYFHVDGANQWNSIVWTSILWLIFPVSIGAVQLWLYLLKQDTVRASFFLFLCPIFGFIYANILLQEPLTWYTWTGTAMVLAGLYMGIEKKPR</sequence>
<reference evidence="9 10" key="2">
    <citation type="journal article" date="2011" name="Stand. Genomic Sci.">
        <title>Complete genome sequence of Leadbetterella byssophila type strain (4M15).</title>
        <authorList>
            <person name="Abt B."/>
            <person name="Teshima H."/>
            <person name="Lucas S."/>
            <person name="Lapidus A."/>
            <person name="Del Rio T.G."/>
            <person name="Nolan M."/>
            <person name="Tice H."/>
            <person name="Cheng J.F."/>
            <person name="Pitluck S."/>
            <person name="Liolios K."/>
            <person name="Pagani I."/>
            <person name="Ivanova N."/>
            <person name="Mavromatis K."/>
            <person name="Pati A."/>
            <person name="Tapia R."/>
            <person name="Han C."/>
            <person name="Goodwin L."/>
            <person name="Chen A."/>
            <person name="Palaniappan K."/>
            <person name="Land M."/>
            <person name="Hauser L."/>
            <person name="Chang Y.J."/>
            <person name="Jeffries C.D."/>
            <person name="Rohde M."/>
            <person name="Goker M."/>
            <person name="Tindall B.J."/>
            <person name="Detter J.C."/>
            <person name="Woyke T."/>
            <person name="Bristow J."/>
            <person name="Eisen J.A."/>
            <person name="Markowitz V."/>
            <person name="Hugenholtz P."/>
            <person name="Klenk H.P."/>
            <person name="Kyrpides N.C."/>
        </authorList>
    </citation>
    <scope>NUCLEOTIDE SEQUENCE [LARGE SCALE GENOMIC DNA]</scope>
    <source>
        <strain evidence="10">DSM 17132 / JCM 16389 / KACC 11308 / NBRC 106382 / 4M15</strain>
    </source>
</reference>
<dbReference type="Pfam" id="PF00892">
    <property type="entry name" value="EamA"/>
    <property type="match status" value="2"/>
</dbReference>
<feature type="transmembrane region" description="Helical" evidence="6">
    <location>
        <begin position="180"/>
        <end position="199"/>
    </location>
</feature>
<evidence type="ECO:0000313" key="10">
    <source>
        <dbReference type="Proteomes" id="UP000007435"/>
    </source>
</evidence>
<evidence type="ECO:0000256" key="6">
    <source>
        <dbReference type="SAM" id="Phobius"/>
    </source>
</evidence>
<comment type="subcellular location">
    <subcellularLocation>
        <location evidence="1">Membrane</location>
        <topology evidence="1">Multi-pass membrane protein</topology>
    </subcellularLocation>
</comment>
<feature type="transmembrane region" description="Helical" evidence="6">
    <location>
        <begin position="123"/>
        <end position="141"/>
    </location>
</feature>
<feature type="transmembrane region" description="Helical" evidence="6">
    <location>
        <begin position="93"/>
        <end position="114"/>
    </location>
</feature>
<dbReference type="RefSeq" id="WP_013407288.1">
    <property type="nucleotide sequence ID" value="NC_014655.1"/>
</dbReference>
<dbReference type="Proteomes" id="UP000007435">
    <property type="component" value="Chromosome"/>
</dbReference>
<dbReference type="EMBL" id="CP002305">
    <property type="protein sequence ID" value="ADQ16234.1"/>
    <property type="molecule type" value="Genomic_DNA"/>
</dbReference>
<protein>
    <recommendedName>
        <fullName evidence="8">EamA domain-containing protein</fullName>
    </recommendedName>
</protein>
<evidence type="ECO:0000259" key="8">
    <source>
        <dbReference type="Pfam" id="PF00892"/>
    </source>
</evidence>
<keyword evidence="10" id="KW-1185">Reference proteome</keyword>
<dbReference type="InterPro" id="IPR037185">
    <property type="entry name" value="EmrE-like"/>
</dbReference>
<evidence type="ECO:0000256" key="5">
    <source>
        <dbReference type="ARBA" id="ARBA00023136"/>
    </source>
</evidence>
<dbReference type="InterPro" id="IPR000620">
    <property type="entry name" value="EamA_dom"/>
</dbReference>
<keyword evidence="7" id="KW-0732">Signal</keyword>
<proteinExistence type="inferred from homology"/>
<evidence type="ECO:0000256" key="7">
    <source>
        <dbReference type="SAM" id="SignalP"/>
    </source>
</evidence>
<keyword evidence="3 6" id="KW-0812">Transmembrane</keyword>
<organism evidence="9 10">
    <name type="scientific">Leadbetterella byssophila (strain DSM 17132 / JCM 16389 / KACC 11308 / NBRC 106382 / 4M15)</name>
    <dbReference type="NCBI Taxonomy" id="649349"/>
    <lineage>
        <taxon>Bacteria</taxon>
        <taxon>Pseudomonadati</taxon>
        <taxon>Bacteroidota</taxon>
        <taxon>Cytophagia</taxon>
        <taxon>Cytophagales</taxon>
        <taxon>Leadbetterellaceae</taxon>
        <taxon>Leadbetterella</taxon>
    </lineage>
</organism>
<keyword evidence="4 6" id="KW-1133">Transmembrane helix</keyword>
<comment type="similarity">
    <text evidence="2">Belongs to the EamA transporter family.</text>
</comment>
<evidence type="ECO:0000256" key="4">
    <source>
        <dbReference type="ARBA" id="ARBA00022989"/>
    </source>
</evidence>
<dbReference type="PANTHER" id="PTHR32322:SF2">
    <property type="entry name" value="EAMA DOMAIN-CONTAINING PROTEIN"/>
    <property type="match status" value="1"/>
</dbReference>
<keyword evidence="5 6" id="KW-0472">Membrane</keyword>
<evidence type="ECO:0000313" key="9">
    <source>
        <dbReference type="EMBL" id="ADQ16234.1"/>
    </source>
</evidence>
<evidence type="ECO:0000256" key="3">
    <source>
        <dbReference type="ARBA" id="ARBA00022692"/>
    </source>
</evidence>